<dbReference type="EMBL" id="GBXM01014534">
    <property type="protein sequence ID" value="JAH94043.1"/>
    <property type="molecule type" value="Transcribed_RNA"/>
</dbReference>
<accession>A0A0E9WX55</accession>
<evidence type="ECO:0000313" key="1">
    <source>
        <dbReference type="EMBL" id="JAH94043.1"/>
    </source>
</evidence>
<organism evidence="1">
    <name type="scientific">Anguilla anguilla</name>
    <name type="common">European freshwater eel</name>
    <name type="synonym">Muraena anguilla</name>
    <dbReference type="NCBI Taxonomy" id="7936"/>
    <lineage>
        <taxon>Eukaryota</taxon>
        <taxon>Metazoa</taxon>
        <taxon>Chordata</taxon>
        <taxon>Craniata</taxon>
        <taxon>Vertebrata</taxon>
        <taxon>Euteleostomi</taxon>
        <taxon>Actinopterygii</taxon>
        <taxon>Neopterygii</taxon>
        <taxon>Teleostei</taxon>
        <taxon>Anguilliformes</taxon>
        <taxon>Anguillidae</taxon>
        <taxon>Anguilla</taxon>
    </lineage>
</organism>
<dbReference type="AlphaFoldDB" id="A0A0E9WX55"/>
<reference evidence="1" key="1">
    <citation type="submission" date="2014-11" db="EMBL/GenBank/DDBJ databases">
        <authorList>
            <person name="Amaro Gonzalez C."/>
        </authorList>
    </citation>
    <scope>NUCLEOTIDE SEQUENCE</scope>
</reference>
<sequence>MSADCSASNTRAGTSITRQIRSVSQGDIQYPMYCRVYIISLSLVGHPNFTLMWTESSIYVINCSNLFH</sequence>
<proteinExistence type="predicted"/>
<name>A0A0E9WX55_ANGAN</name>
<reference evidence="1" key="2">
    <citation type="journal article" date="2015" name="Fish Shellfish Immunol.">
        <title>Early steps in the European eel (Anguilla anguilla)-Vibrio vulnificus interaction in the gills: Role of the RtxA13 toxin.</title>
        <authorList>
            <person name="Callol A."/>
            <person name="Pajuelo D."/>
            <person name="Ebbesson L."/>
            <person name="Teles M."/>
            <person name="MacKenzie S."/>
            <person name="Amaro C."/>
        </authorList>
    </citation>
    <scope>NUCLEOTIDE SEQUENCE</scope>
</reference>
<protein>
    <submittedName>
        <fullName evidence="1">Uncharacterized protein</fullName>
    </submittedName>
</protein>